<proteinExistence type="predicted"/>
<accession>A0A1K2ILS9</accession>
<keyword evidence="2" id="KW-1185">Reference proteome</keyword>
<protein>
    <submittedName>
        <fullName evidence="1">Uncharacterized protein</fullName>
    </submittedName>
</protein>
<evidence type="ECO:0000313" key="2">
    <source>
        <dbReference type="Proteomes" id="UP000182544"/>
    </source>
</evidence>
<dbReference type="AlphaFoldDB" id="A0A1K2ILS9"/>
<organism evidence="1 2">
    <name type="scientific">Flaviramulus basaltis</name>
    <dbReference type="NCBI Taxonomy" id="369401"/>
    <lineage>
        <taxon>Bacteria</taxon>
        <taxon>Pseudomonadati</taxon>
        <taxon>Bacteroidota</taxon>
        <taxon>Flavobacteriia</taxon>
        <taxon>Flavobacteriales</taxon>
        <taxon>Flavobacteriaceae</taxon>
        <taxon>Flaviramulus</taxon>
    </lineage>
</organism>
<dbReference type="EMBL" id="FPKV01000003">
    <property type="protein sequence ID" value="SFZ93421.1"/>
    <property type="molecule type" value="Genomic_DNA"/>
</dbReference>
<dbReference type="OrthoDB" id="1446080at2"/>
<reference evidence="1 2" key="1">
    <citation type="submission" date="2016-10" db="EMBL/GenBank/DDBJ databases">
        <authorList>
            <person name="de Groot N.N."/>
        </authorList>
    </citation>
    <scope>NUCLEOTIDE SEQUENCE [LARGE SCALE GENOMIC DNA]</scope>
    <source>
        <strain evidence="1 2">DSM 18180</strain>
    </source>
</reference>
<dbReference type="Proteomes" id="UP000182544">
    <property type="component" value="Unassembled WGS sequence"/>
</dbReference>
<name>A0A1K2ILS9_9FLAO</name>
<sequence>MKAKILIPILFLTLSLFKVQSQKLTIQKETKVVLIVDKKTNIATNLADYSEIQDLMNSRKLLAKYPNSMFFPGIIKGSYVSSKTLLGLPIDTMLTIYNDKPLFSGDHFFLGDHFKITSREVSIMSSQKGELELKIIR</sequence>
<evidence type="ECO:0000313" key="1">
    <source>
        <dbReference type="EMBL" id="SFZ93421.1"/>
    </source>
</evidence>
<gene>
    <name evidence="1" type="ORF">SAMN05428642_103124</name>
</gene>
<dbReference type="RefSeq" id="WP_143144309.1">
    <property type="nucleotide sequence ID" value="NZ_FPKV01000003.1"/>
</dbReference>
<dbReference type="STRING" id="369401.SAMN05428642_103124"/>